<dbReference type="InterPro" id="IPR006145">
    <property type="entry name" value="PsdUridine_synth_RsuA/RluA"/>
</dbReference>
<evidence type="ECO:0000256" key="3">
    <source>
        <dbReference type="ARBA" id="ARBA00022741"/>
    </source>
</evidence>
<evidence type="ECO:0000256" key="9">
    <source>
        <dbReference type="PROSITE-ProRule" id="PRU00182"/>
    </source>
</evidence>
<comment type="similarity">
    <text evidence="2">Belongs to the pseudouridine synthase RluA family.</text>
</comment>
<keyword evidence="5 7" id="KW-0173">Coenzyme A biosynthesis</keyword>
<dbReference type="Pfam" id="PF01121">
    <property type="entry name" value="CoaE"/>
    <property type="match status" value="1"/>
</dbReference>
<dbReference type="PANTHER" id="PTHR21600:SF44">
    <property type="entry name" value="RIBOSOMAL LARGE SUBUNIT PSEUDOURIDINE SYNTHASE D"/>
    <property type="match status" value="1"/>
</dbReference>
<dbReference type="CDD" id="cd02869">
    <property type="entry name" value="PseudoU_synth_RluA_like"/>
    <property type="match status" value="1"/>
</dbReference>
<comment type="catalytic activity">
    <reaction evidence="7">
        <text>3'-dephospho-CoA + ATP = ADP + CoA + H(+)</text>
        <dbReference type="Rhea" id="RHEA:18245"/>
        <dbReference type="ChEBI" id="CHEBI:15378"/>
        <dbReference type="ChEBI" id="CHEBI:30616"/>
        <dbReference type="ChEBI" id="CHEBI:57287"/>
        <dbReference type="ChEBI" id="CHEBI:57328"/>
        <dbReference type="ChEBI" id="CHEBI:456216"/>
        <dbReference type="EC" id="2.7.1.24"/>
    </reaction>
</comment>
<dbReference type="GO" id="GO:0004140">
    <property type="term" value="F:dephospho-CoA kinase activity"/>
    <property type="evidence" value="ECO:0007669"/>
    <property type="project" value="UniProtKB-EC"/>
</dbReference>
<evidence type="ECO:0000256" key="1">
    <source>
        <dbReference type="ARBA" id="ARBA00009018"/>
    </source>
</evidence>
<feature type="binding site" evidence="7">
    <location>
        <begin position="347"/>
        <end position="352"/>
    </location>
    <ligand>
        <name>ATP</name>
        <dbReference type="ChEBI" id="CHEBI:30616"/>
    </ligand>
</feature>
<keyword evidence="4 7" id="KW-0067">ATP-binding</keyword>
<dbReference type="SUPFAM" id="SSF55120">
    <property type="entry name" value="Pseudouridine synthase"/>
    <property type="match status" value="1"/>
</dbReference>
<evidence type="ECO:0000313" key="11">
    <source>
        <dbReference type="EMBL" id="QJT07786.1"/>
    </source>
</evidence>
<evidence type="ECO:0000256" key="8">
    <source>
        <dbReference type="NCBIfam" id="TIGR00152"/>
    </source>
</evidence>
<dbReference type="RefSeq" id="WP_171266426.1">
    <property type="nucleotide sequence ID" value="NZ_CP039543.1"/>
</dbReference>
<dbReference type="Pfam" id="PF01479">
    <property type="entry name" value="S4"/>
    <property type="match status" value="1"/>
</dbReference>
<dbReference type="SUPFAM" id="SSF52540">
    <property type="entry name" value="P-loop containing nucleoside triphosphate hydrolases"/>
    <property type="match status" value="1"/>
</dbReference>
<evidence type="ECO:0000256" key="5">
    <source>
        <dbReference type="ARBA" id="ARBA00022993"/>
    </source>
</evidence>
<dbReference type="HAMAP" id="MF_00376">
    <property type="entry name" value="Dephospho_CoA_kinase"/>
    <property type="match status" value="1"/>
</dbReference>
<dbReference type="Gene3D" id="3.40.50.300">
    <property type="entry name" value="P-loop containing nucleotide triphosphate hydrolases"/>
    <property type="match status" value="1"/>
</dbReference>
<reference evidence="11 12" key="1">
    <citation type="submission" date="2019-04" db="EMBL/GenBank/DDBJ databases">
        <title>Isolation and culture of sulfate reducing bacteria from the cold seep of the South China Sea.</title>
        <authorList>
            <person name="Sun C."/>
            <person name="Liu R."/>
        </authorList>
    </citation>
    <scope>NUCLEOTIDE SEQUENCE [LARGE SCALE GENOMIC DNA]</scope>
    <source>
        <strain evidence="11 12">CS1</strain>
    </source>
</reference>
<comment type="subcellular location">
    <subcellularLocation>
        <location evidence="7">Cytoplasm</location>
    </subcellularLocation>
</comment>
<name>A0ABX6NB21_9BACT</name>
<dbReference type="InterPro" id="IPR027417">
    <property type="entry name" value="P-loop_NTPase"/>
</dbReference>
<dbReference type="Gene3D" id="3.10.290.10">
    <property type="entry name" value="RNA-binding S4 domain"/>
    <property type="match status" value="1"/>
</dbReference>
<evidence type="ECO:0000256" key="7">
    <source>
        <dbReference type="HAMAP-Rule" id="MF_00376"/>
    </source>
</evidence>
<evidence type="ECO:0000256" key="2">
    <source>
        <dbReference type="ARBA" id="ARBA00010876"/>
    </source>
</evidence>
<dbReference type="InterPro" id="IPR006224">
    <property type="entry name" value="PsdUridine_synth_RluA-like_CS"/>
</dbReference>
<dbReference type="InterPro" id="IPR036986">
    <property type="entry name" value="S4_RNA-bd_sf"/>
</dbReference>
<proteinExistence type="inferred from homology"/>
<keyword evidence="7 11" id="KW-0418">Kinase</keyword>
<dbReference type="PANTHER" id="PTHR21600">
    <property type="entry name" value="MITOCHONDRIAL RNA PSEUDOURIDINE SYNTHASE"/>
    <property type="match status" value="1"/>
</dbReference>
<gene>
    <name evidence="7 11" type="primary">coaE</name>
    <name evidence="11" type="ORF">E8L03_02060</name>
</gene>
<keyword evidence="12" id="KW-1185">Reference proteome</keyword>
<comment type="pathway">
    <text evidence="7">Cofactor biosynthesis; coenzyme A biosynthesis; CoA from (R)-pantothenate: step 5/5.</text>
</comment>
<evidence type="ECO:0000256" key="4">
    <source>
        <dbReference type="ARBA" id="ARBA00022840"/>
    </source>
</evidence>
<feature type="domain" description="RNA-binding S4" evidence="10">
    <location>
        <begin position="27"/>
        <end position="101"/>
    </location>
</feature>
<dbReference type="EMBL" id="CP039543">
    <property type="protein sequence ID" value="QJT07786.1"/>
    <property type="molecule type" value="Genomic_DNA"/>
</dbReference>
<dbReference type="InterPro" id="IPR020103">
    <property type="entry name" value="PsdUridine_synth_cat_dom_sf"/>
</dbReference>
<comment type="function">
    <text evidence="7">Catalyzes the phosphorylation of the 3'-hydroxyl group of dephosphocoenzyme A to form coenzyme A.</text>
</comment>
<dbReference type="CDD" id="cd00165">
    <property type="entry name" value="S4"/>
    <property type="match status" value="1"/>
</dbReference>
<dbReference type="InterPro" id="IPR002942">
    <property type="entry name" value="S4_RNA-bd"/>
</dbReference>
<dbReference type="PROSITE" id="PS01129">
    <property type="entry name" value="PSI_RLU"/>
    <property type="match status" value="1"/>
</dbReference>
<dbReference type="SUPFAM" id="SSF55174">
    <property type="entry name" value="Alpha-L RNA-binding motif"/>
    <property type="match status" value="1"/>
</dbReference>
<protein>
    <recommendedName>
        <fullName evidence="7 8">Dephospho-CoA kinase</fullName>
        <ecNumber evidence="7 8">2.7.1.24</ecNumber>
    </recommendedName>
    <alternativeName>
        <fullName evidence="7">Dephosphocoenzyme A kinase</fullName>
    </alternativeName>
</protein>
<sequence length="559" mass="61404">MAEHTESDDAPSQQLLRFQAQARHSGDRLDAVLASFLADAPDQDALSREHVKRLIKDGRVAVDGAVLTKPSARLLGGETLEVHLPRASDREQAEPVPGALDVRYEDEHLLVIDKPAGLTVHPAPSCSEPTLVNRLVARWPEMALLDRDRPGIVHRIDKDTSGLIVVARTNAARLKLSEAFSSRNVDKEYLALVHGVPDPPQGEVDAPIGRHPTVKVRMAVCAKGGRHALSEYRTLYADPEGRWALMAVVIHTGRTHQIRVHMDHIGHPLLGDPVYGPADAAATSLLNALPEALRPTRQMLHAWKIGFDHPITGERIELASRPHLDMRRLPLLLSRSVQRVIVTGVAGSGKTTAARLLSEAGSPGVSAPAPLFSADAAVAELYAPGGDGARYIAGRYGDRFTAPDGGVDKRALFQAMCEEPGLRREVEEAVHPMVGHMIAEFWSRHGRERFGVAEIPLFHEAGWRDDADVIVCVYCPETTRSTRLQETRGWSAHTVAAFDAWQLPQAAKVRGSDLVVDNGGDEEHLHKNIASLAGVLAWLRRNRMHRLRERFRRLMTPDT</sequence>
<evidence type="ECO:0000313" key="12">
    <source>
        <dbReference type="Proteomes" id="UP000503251"/>
    </source>
</evidence>
<dbReference type="CDD" id="cd02022">
    <property type="entry name" value="DPCK"/>
    <property type="match status" value="1"/>
</dbReference>
<dbReference type="PROSITE" id="PS50889">
    <property type="entry name" value="S4"/>
    <property type="match status" value="1"/>
</dbReference>
<evidence type="ECO:0000256" key="6">
    <source>
        <dbReference type="ARBA" id="ARBA00023235"/>
    </source>
</evidence>
<organism evidence="11 12">
    <name type="scientific">Oceanidesulfovibrio marinus</name>
    <dbReference type="NCBI Taxonomy" id="370038"/>
    <lineage>
        <taxon>Bacteria</taxon>
        <taxon>Pseudomonadati</taxon>
        <taxon>Thermodesulfobacteriota</taxon>
        <taxon>Desulfovibrionia</taxon>
        <taxon>Desulfovibrionales</taxon>
        <taxon>Desulfovibrionaceae</taxon>
        <taxon>Oceanidesulfovibrio</taxon>
    </lineage>
</organism>
<dbReference type="EC" id="2.7.1.24" evidence="7 8"/>
<dbReference type="SMART" id="SM00363">
    <property type="entry name" value="S4"/>
    <property type="match status" value="1"/>
</dbReference>
<evidence type="ECO:0000259" key="10">
    <source>
        <dbReference type="SMART" id="SM00363"/>
    </source>
</evidence>
<accession>A0ABX6NB21</accession>
<dbReference type="Pfam" id="PF00849">
    <property type="entry name" value="PseudoU_synth_2"/>
    <property type="match status" value="1"/>
</dbReference>
<keyword evidence="3 7" id="KW-0547">Nucleotide-binding</keyword>
<keyword evidence="6" id="KW-0413">Isomerase</keyword>
<dbReference type="NCBIfam" id="TIGR00005">
    <property type="entry name" value="rluA_subfam"/>
    <property type="match status" value="1"/>
</dbReference>
<dbReference type="InterPro" id="IPR050188">
    <property type="entry name" value="RluA_PseudoU_synthase"/>
</dbReference>
<keyword evidence="7 11" id="KW-0808">Transferase</keyword>
<dbReference type="NCBIfam" id="TIGR00152">
    <property type="entry name" value="dephospho-CoA kinase"/>
    <property type="match status" value="1"/>
</dbReference>
<keyword evidence="9" id="KW-0694">RNA-binding</keyword>
<dbReference type="PROSITE" id="PS51219">
    <property type="entry name" value="DPCK"/>
    <property type="match status" value="1"/>
</dbReference>
<comment type="similarity">
    <text evidence="1 7">Belongs to the CoaE family.</text>
</comment>
<dbReference type="Proteomes" id="UP000503251">
    <property type="component" value="Chromosome"/>
</dbReference>
<dbReference type="InterPro" id="IPR006225">
    <property type="entry name" value="PsdUridine_synth_RluC/D"/>
</dbReference>
<dbReference type="InterPro" id="IPR001977">
    <property type="entry name" value="Depp_CoAkinase"/>
</dbReference>
<keyword evidence="7" id="KW-0963">Cytoplasm</keyword>
<dbReference type="Gene3D" id="3.30.2350.10">
    <property type="entry name" value="Pseudouridine synthase"/>
    <property type="match status" value="1"/>
</dbReference>